<organism evidence="1 2">
    <name type="scientific">Rhododendron molle</name>
    <name type="common">Chinese azalea</name>
    <name type="synonym">Azalea mollis</name>
    <dbReference type="NCBI Taxonomy" id="49168"/>
    <lineage>
        <taxon>Eukaryota</taxon>
        <taxon>Viridiplantae</taxon>
        <taxon>Streptophyta</taxon>
        <taxon>Embryophyta</taxon>
        <taxon>Tracheophyta</taxon>
        <taxon>Spermatophyta</taxon>
        <taxon>Magnoliopsida</taxon>
        <taxon>eudicotyledons</taxon>
        <taxon>Gunneridae</taxon>
        <taxon>Pentapetalae</taxon>
        <taxon>asterids</taxon>
        <taxon>Ericales</taxon>
        <taxon>Ericaceae</taxon>
        <taxon>Ericoideae</taxon>
        <taxon>Rhodoreae</taxon>
        <taxon>Rhododendron</taxon>
    </lineage>
</organism>
<protein>
    <submittedName>
        <fullName evidence="1">Uncharacterized protein</fullName>
    </submittedName>
</protein>
<dbReference type="Proteomes" id="UP001062846">
    <property type="component" value="Chromosome 6"/>
</dbReference>
<gene>
    <name evidence="1" type="ORF">RHMOL_Rhmol06G0117500</name>
</gene>
<evidence type="ECO:0000313" key="2">
    <source>
        <dbReference type="Proteomes" id="UP001062846"/>
    </source>
</evidence>
<dbReference type="EMBL" id="CM046393">
    <property type="protein sequence ID" value="KAI8550572.1"/>
    <property type="molecule type" value="Genomic_DNA"/>
</dbReference>
<accession>A0ACC0ND71</accession>
<comment type="caution">
    <text evidence="1">The sequence shown here is derived from an EMBL/GenBank/DDBJ whole genome shotgun (WGS) entry which is preliminary data.</text>
</comment>
<keyword evidence="2" id="KW-1185">Reference proteome</keyword>
<name>A0ACC0ND71_RHOML</name>
<sequence>MSIKNGWTIGRMNGVLKRTLRMASLCSCSTTNLNQLILKGKSMSTYGTHSLIRDRLH</sequence>
<reference evidence="1" key="1">
    <citation type="submission" date="2022-02" db="EMBL/GenBank/DDBJ databases">
        <title>Plant Genome Project.</title>
        <authorList>
            <person name="Zhang R.-G."/>
        </authorList>
    </citation>
    <scope>NUCLEOTIDE SEQUENCE</scope>
    <source>
        <strain evidence="1">AT1</strain>
    </source>
</reference>
<proteinExistence type="predicted"/>
<evidence type="ECO:0000313" key="1">
    <source>
        <dbReference type="EMBL" id="KAI8550572.1"/>
    </source>
</evidence>